<evidence type="ECO:0000256" key="1">
    <source>
        <dbReference type="ARBA" id="ARBA00006854"/>
    </source>
</evidence>
<feature type="compositionally biased region" description="Basic and acidic residues" evidence="2">
    <location>
        <begin position="57"/>
        <end position="70"/>
    </location>
</feature>
<evidence type="ECO:0000313" key="4">
    <source>
        <dbReference type="EMBL" id="KAJ9576552.1"/>
    </source>
</evidence>
<dbReference type="Proteomes" id="UP001233999">
    <property type="component" value="Unassembled WGS sequence"/>
</dbReference>
<dbReference type="InterPro" id="IPR012502">
    <property type="entry name" value="WAPL_dom"/>
</dbReference>
<feature type="compositionally biased region" description="Polar residues" evidence="2">
    <location>
        <begin position="393"/>
        <end position="411"/>
    </location>
</feature>
<feature type="region of interest" description="Disordered" evidence="2">
    <location>
        <begin position="442"/>
        <end position="474"/>
    </location>
</feature>
<organism evidence="4 5">
    <name type="scientific">Diploptera punctata</name>
    <name type="common">Pacific beetle cockroach</name>
    <dbReference type="NCBI Taxonomy" id="6984"/>
    <lineage>
        <taxon>Eukaryota</taxon>
        <taxon>Metazoa</taxon>
        <taxon>Ecdysozoa</taxon>
        <taxon>Arthropoda</taxon>
        <taxon>Hexapoda</taxon>
        <taxon>Insecta</taxon>
        <taxon>Pterygota</taxon>
        <taxon>Neoptera</taxon>
        <taxon>Polyneoptera</taxon>
        <taxon>Dictyoptera</taxon>
        <taxon>Blattodea</taxon>
        <taxon>Blaberoidea</taxon>
        <taxon>Blaberidae</taxon>
        <taxon>Diplopterinae</taxon>
        <taxon>Diploptera</taxon>
    </lineage>
</organism>
<feature type="region of interest" description="Disordered" evidence="2">
    <location>
        <begin position="393"/>
        <end position="413"/>
    </location>
</feature>
<sequence length="581" mass="63714">MLVVDNFVIVPRDDILLSTENGTSFTAPFMPPTPSKVTNVSAGTRKHRYSDARVSGRDEIFGNKKPKLDYSNRSSQNATSKDPFSFEADTADKVVSAPKPKKFFKSRNIDMNLTYGSHGGKKYGKGSYSSRTQQCNTSSSSQNNTGVSKKFFTGSAIKNSGYLKGTSHLVNEIKEPSSVQQPPKSSENSITVRCTRRRHGDLGGESWTVTTHESNKEKSYASITSPKKSNKTNKEAVRNNNTSELMTGEKTVESQNLTNNEHENIISEGIISEVDMSSIQYPTLQKTKSATPVPEIPTSLPEELESLAVAPVATDLTNSGDLDKEDQEKLLKAEELLSSTYVDFSTATEKLLMSGPKETSKTIVDQDWENVRQSVRQRVIESMILRVWLESEQNSGNGHMGNGTNERTCSPATKKGSIFKSRSLLSDASKKRLALYKHKWADDKDGTGGGSQTETAASSASKHSSQPSGANTDVDDDAEAITSIKCNRKVKAPCLECQNSLVFYLAITVNNINSSLVVRNVKKAHQIQESGEFQEFNDDVEFFLDALQDNNPIGTRCLSAITLASKCMLLPSGCMLELMEL</sequence>
<feature type="region of interest" description="Disordered" evidence="2">
    <location>
        <begin position="201"/>
        <end position="235"/>
    </location>
</feature>
<proteinExistence type="inferred from homology"/>
<name>A0AAD8E4Q6_DIPPU</name>
<evidence type="ECO:0000259" key="3">
    <source>
        <dbReference type="PROSITE" id="PS51271"/>
    </source>
</evidence>
<accession>A0AAD8E4Q6</accession>
<dbReference type="Pfam" id="PF07814">
    <property type="entry name" value="WAPL"/>
    <property type="match status" value="1"/>
</dbReference>
<feature type="domain" description="WAPL" evidence="3">
    <location>
        <begin position="508"/>
        <end position="581"/>
    </location>
</feature>
<reference evidence="4" key="2">
    <citation type="submission" date="2023-05" db="EMBL/GenBank/DDBJ databases">
        <authorList>
            <person name="Fouks B."/>
        </authorList>
    </citation>
    <scope>NUCLEOTIDE SEQUENCE</scope>
    <source>
        <strain evidence="4">Stay&amp;Tobe</strain>
        <tissue evidence="4">Testes</tissue>
    </source>
</reference>
<evidence type="ECO:0000313" key="5">
    <source>
        <dbReference type="Proteomes" id="UP001233999"/>
    </source>
</evidence>
<feature type="compositionally biased region" description="Low complexity" evidence="2">
    <location>
        <begin position="456"/>
        <end position="470"/>
    </location>
</feature>
<comment type="similarity">
    <text evidence="1">Belongs to the WAPL family.</text>
</comment>
<dbReference type="PROSITE" id="PS51271">
    <property type="entry name" value="WAPL"/>
    <property type="match status" value="1"/>
</dbReference>
<protein>
    <recommendedName>
        <fullName evidence="3">WAPL domain-containing protein</fullName>
    </recommendedName>
</protein>
<keyword evidence="5" id="KW-1185">Reference proteome</keyword>
<dbReference type="AlphaFoldDB" id="A0AAD8E4Q6"/>
<feature type="region of interest" description="Disordered" evidence="2">
    <location>
        <begin position="120"/>
        <end position="147"/>
    </location>
</feature>
<dbReference type="Gene3D" id="1.25.10.10">
    <property type="entry name" value="Leucine-rich Repeat Variant"/>
    <property type="match status" value="1"/>
</dbReference>
<feature type="compositionally biased region" description="Low complexity" evidence="2">
    <location>
        <begin position="125"/>
        <end position="145"/>
    </location>
</feature>
<dbReference type="InterPro" id="IPR022771">
    <property type="entry name" value="WAPL_C"/>
</dbReference>
<feature type="compositionally biased region" description="Polar residues" evidence="2">
    <location>
        <begin position="71"/>
        <end position="82"/>
    </location>
</feature>
<feature type="region of interest" description="Disordered" evidence="2">
    <location>
        <begin position="57"/>
        <end position="84"/>
    </location>
</feature>
<dbReference type="PANTHER" id="PTHR22100:SF13">
    <property type="entry name" value="WINGS APART-LIKE PROTEIN HOMOLOG"/>
    <property type="match status" value="1"/>
</dbReference>
<gene>
    <name evidence="4" type="ORF">L9F63_025555</name>
</gene>
<dbReference type="EMBL" id="JASPKZ010009689">
    <property type="protein sequence ID" value="KAJ9576552.1"/>
    <property type="molecule type" value="Genomic_DNA"/>
</dbReference>
<dbReference type="PANTHER" id="PTHR22100">
    <property type="entry name" value="WINGS APART-LIKE PROTEIN HOMOLOG"/>
    <property type="match status" value="1"/>
</dbReference>
<reference evidence="4" key="1">
    <citation type="journal article" date="2023" name="IScience">
        <title>Live-bearing cockroach genome reveals convergent evolutionary mechanisms linked to viviparity in insects and beyond.</title>
        <authorList>
            <person name="Fouks B."/>
            <person name="Harrison M.C."/>
            <person name="Mikhailova A.A."/>
            <person name="Marchal E."/>
            <person name="English S."/>
            <person name="Carruthers M."/>
            <person name="Jennings E.C."/>
            <person name="Chiamaka E.L."/>
            <person name="Frigard R.A."/>
            <person name="Pippel M."/>
            <person name="Attardo G.M."/>
            <person name="Benoit J.B."/>
            <person name="Bornberg-Bauer E."/>
            <person name="Tobe S.S."/>
        </authorList>
    </citation>
    <scope>NUCLEOTIDE SEQUENCE</scope>
    <source>
        <strain evidence="4">Stay&amp;Tobe</strain>
    </source>
</reference>
<dbReference type="InterPro" id="IPR039874">
    <property type="entry name" value="WAPL"/>
</dbReference>
<dbReference type="InterPro" id="IPR011989">
    <property type="entry name" value="ARM-like"/>
</dbReference>
<comment type="caution">
    <text evidence="4">The sequence shown here is derived from an EMBL/GenBank/DDBJ whole genome shotgun (WGS) entry which is preliminary data.</text>
</comment>
<evidence type="ECO:0000256" key="2">
    <source>
        <dbReference type="SAM" id="MobiDB-lite"/>
    </source>
</evidence>